<keyword evidence="1" id="KW-1133">Transmembrane helix</keyword>
<organism evidence="2 3">
    <name type="scientific">Geodia barretti</name>
    <name type="common">Barrett's horny sponge</name>
    <dbReference type="NCBI Taxonomy" id="519541"/>
    <lineage>
        <taxon>Eukaryota</taxon>
        <taxon>Metazoa</taxon>
        <taxon>Porifera</taxon>
        <taxon>Demospongiae</taxon>
        <taxon>Heteroscleromorpha</taxon>
        <taxon>Tetractinellida</taxon>
        <taxon>Astrophorina</taxon>
        <taxon>Geodiidae</taxon>
        <taxon>Geodia</taxon>
    </lineage>
</organism>
<dbReference type="EMBL" id="CASHTH010002607">
    <property type="protein sequence ID" value="CAI8032544.1"/>
    <property type="molecule type" value="Genomic_DNA"/>
</dbReference>
<gene>
    <name evidence="2" type="ORF">GBAR_LOCUS18394</name>
</gene>
<sequence>MCDVAAADHLVDRVPVLEPLRRFAASNRAKGTLGAIAVVVGIVKLFARAPGQVIIVGDFLPAIAGMLLGAMLS</sequence>
<accession>A0AA35WTU6</accession>
<dbReference type="Proteomes" id="UP001174909">
    <property type="component" value="Unassembled WGS sequence"/>
</dbReference>
<keyword evidence="1" id="KW-0812">Transmembrane</keyword>
<keyword evidence="1" id="KW-0472">Membrane</keyword>
<name>A0AA35WTU6_GEOBA</name>
<dbReference type="AlphaFoldDB" id="A0AA35WTU6"/>
<feature type="transmembrane region" description="Helical" evidence="1">
    <location>
        <begin position="31"/>
        <end position="47"/>
    </location>
</feature>
<feature type="transmembrane region" description="Helical" evidence="1">
    <location>
        <begin position="53"/>
        <end position="72"/>
    </location>
</feature>
<evidence type="ECO:0000313" key="2">
    <source>
        <dbReference type="EMBL" id="CAI8032544.1"/>
    </source>
</evidence>
<protein>
    <submittedName>
        <fullName evidence="2">Uncharacterized protein</fullName>
    </submittedName>
</protein>
<evidence type="ECO:0000256" key="1">
    <source>
        <dbReference type="SAM" id="Phobius"/>
    </source>
</evidence>
<keyword evidence="3" id="KW-1185">Reference proteome</keyword>
<comment type="caution">
    <text evidence="2">The sequence shown here is derived from an EMBL/GenBank/DDBJ whole genome shotgun (WGS) entry which is preliminary data.</text>
</comment>
<evidence type="ECO:0000313" key="3">
    <source>
        <dbReference type="Proteomes" id="UP001174909"/>
    </source>
</evidence>
<proteinExistence type="predicted"/>
<reference evidence="2" key="1">
    <citation type="submission" date="2023-03" db="EMBL/GenBank/DDBJ databases">
        <authorList>
            <person name="Steffen K."/>
            <person name="Cardenas P."/>
        </authorList>
    </citation>
    <scope>NUCLEOTIDE SEQUENCE</scope>
</reference>